<dbReference type="InterPro" id="IPR024077">
    <property type="entry name" value="Neurolysin/TOP_dom2"/>
</dbReference>
<dbReference type="Gene3D" id="1.10.1370.10">
    <property type="entry name" value="Neurolysin, domain 3"/>
    <property type="match status" value="1"/>
</dbReference>
<evidence type="ECO:0000313" key="9">
    <source>
        <dbReference type="Proteomes" id="UP000695000"/>
    </source>
</evidence>
<protein>
    <submittedName>
        <fullName evidence="10">Probable cytosolic oligopeptidase A</fullName>
    </submittedName>
</protein>
<dbReference type="SUPFAM" id="SSF55486">
    <property type="entry name" value="Metalloproteases ('zincins'), catalytic domain"/>
    <property type="match status" value="1"/>
</dbReference>
<comment type="cofactor">
    <cofactor evidence="7">
        <name>Zn(2+)</name>
        <dbReference type="ChEBI" id="CHEBI:29105"/>
    </cofactor>
    <text evidence="7">Binds 1 zinc ion.</text>
</comment>
<dbReference type="Pfam" id="PF01432">
    <property type="entry name" value="Peptidase_M3"/>
    <property type="match status" value="1"/>
</dbReference>
<dbReference type="Gene3D" id="1.10.1370.40">
    <property type="match status" value="1"/>
</dbReference>
<feature type="domain" description="Peptidase M3A/M3B catalytic" evidence="8">
    <location>
        <begin position="251"/>
        <end position="706"/>
    </location>
</feature>
<evidence type="ECO:0000256" key="1">
    <source>
        <dbReference type="ARBA" id="ARBA00006040"/>
    </source>
</evidence>
<dbReference type="Gene3D" id="3.40.390.10">
    <property type="entry name" value="Collagenase (Catalytic Domain)"/>
    <property type="match status" value="1"/>
</dbReference>
<dbReference type="InterPro" id="IPR024079">
    <property type="entry name" value="MetalloPept_cat_dom_sf"/>
</dbReference>
<dbReference type="GeneID" id="108563756"/>
<reference evidence="10" key="1">
    <citation type="submission" date="2025-08" db="UniProtKB">
        <authorList>
            <consortium name="RefSeq"/>
        </authorList>
    </citation>
    <scope>IDENTIFICATION</scope>
    <source>
        <tissue evidence="10">Whole Larva</tissue>
    </source>
</reference>
<evidence type="ECO:0000256" key="7">
    <source>
        <dbReference type="RuleBase" id="RU003435"/>
    </source>
</evidence>
<name>A0ABM1MTV5_NICVS</name>
<gene>
    <name evidence="10" type="primary">LOC108563756</name>
</gene>
<dbReference type="PANTHER" id="PTHR11804">
    <property type="entry name" value="PROTEASE M3 THIMET OLIGOPEPTIDASE-RELATED"/>
    <property type="match status" value="1"/>
</dbReference>
<dbReference type="Proteomes" id="UP000695000">
    <property type="component" value="Unplaced"/>
</dbReference>
<keyword evidence="2 7" id="KW-0645">Protease</keyword>
<dbReference type="PANTHER" id="PTHR11804:SF83">
    <property type="entry name" value="LD37516P"/>
    <property type="match status" value="1"/>
</dbReference>
<evidence type="ECO:0000256" key="4">
    <source>
        <dbReference type="ARBA" id="ARBA00022801"/>
    </source>
</evidence>
<evidence type="ECO:0000259" key="8">
    <source>
        <dbReference type="Pfam" id="PF01432"/>
    </source>
</evidence>
<keyword evidence="9" id="KW-1185">Reference proteome</keyword>
<evidence type="ECO:0000256" key="3">
    <source>
        <dbReference type="ARBA" id="ARBA00022723"/>
    </source>
</evidence>
<proteinExistence type="inferred from homology"/>
<evidence type="ECO:0000256" key="6">
    <source>
        <dbReference type="ARBA" id="ARBA00023049"/>
    </source>
</evidence>
<sequence>MALLLGRRLLNNKTLLKTQRRHGYIVLVPEIGEDLPDKNPLVQEDGLPQFNKVTIENCMAAIGRQTLDFENDVKNIEKTLEDGPEKADFFKDIIDPLEKMGTSLDMTWGLSKTLYLGNSSLMPTKSYLAIHDRAKKARATKYNSPLIYRAAQSNVKKVEVGSEEERVVRKFALEGKLNGMNLDGAYRAQLDLNLNKMLIERQKFKVKIDAMTKKFNHRVSDYDFYKELPKSLTDAMPGGALTLNPHVVNGFMEYCPEREWRWNVWQALVSRGSGYGDKEFETSTHMEEIRYLRRDQAKILGFKNYAEISMETKMAGSVNNVMDTFEALLKQAKVAQDRELEEMHAFALNRGFEGSRIELWDFQYWRRKQCRSLFEYDEEKLKEYFPMPKVLDGLFDLCENLFNITIKQRQNVPTWHKDVKYYDVFETHSSAPVAGFYFDPYARSDEKMLGVQTNGWMVGIQNHSRIAETKPLTALVFNFEAPTTEVPSLLSMKDLQVLFHKFGQALQHLLSRTTYSEVSGLSNVEWDAVDVSGHFLSSWLYNKDTLSRISSHYMSEDKLPGHTQDSLIKVRQLGAGTELCKELYLSALDLEIHSSKDFWLDIVKRLWPQYRSFPLLKHDSHATSFTQIFYEEWAAAYYSHTWSKMIAADVYSAFHEVEGQEQAIADVGKRFRDTFLASGGGCHPNQVFRNFRGRDPSPKALLAALGLKDKTNSIKEIE</sequence>
<dbReference type="CDD" id="cd06456">
    <property type="entry name" value="M3A_DCP"/>
    <property type="match status" value="1"/>
</dbReference>
<keyword evidence="3 7" id="KW-0479">Metal-binding</keyword>
<keyword evidence="6 7" id="KW-0482">Metalloprotease</keyword>
<evidence type="ECO:0000256" key="2">
    <source>
        <dbReference type="ARBA" id="ARBA00022670"/>
    </source>
</evidence>
<dbReference type="InterPro" id="IPR034005">
    <property type="entry name" value="M3A_DCP"/>
</dbReference>
<keyword evidence="5 7" id="KW-0862">Zinc</keyword>
<dbReference type="InterPro" id="IPR001567">
    <property type="entry name" value="Pept_M3A_M3B_dom"/>
</dbReference>
<dbReference type="RefSeq" id="XP_017778005.1">
    <property type="nucleotide sequence ID" value="XM_017922516.1"/>
</dbReference>
<evidence type="ECO:0000313" key="10">
    <source>
        <dbReference type="RefSeq" id="XP_017778005.1"/>
    </source>
</evidence>
<keyword evidence="4 7" id="KW-0378">Hydrolase</keyword>
<accession>A0ABM1MTV5</accession>
<evidence type="ECO:0000256" key="5">
    <source>
        <dbReference type="ARBA" id="ARBA00022833"/>
    </source>
</evidence>
<comment type="similarity">
    <text evidence="1 7">Belongs to the peptidase M3 family.</text>
</comment>
<dbReference type="InterPro" id="IPR045090">
    <property type="entry name" value="Pept_M3A_M3B"/>
</dbReference>
<organism evidence="9 10">
    <name type="scientific">Nicrophorus vespilloides</name>
    <name type="common">Boreal carrion beetle</name>
    <dbReference type="NCBI Taxonomy" id="110193"/>
    <lineage>
        <taxon>Eukaryota</taxon>
        <taxon>Metazoa</taxon>
        <taxon>Ecdysozoa</taxon>
        <taxon>Arthropoda</taxon>
        <taxon>Hexapoda</taxon>
        <taxon>Insecta</taxon>
        <taxon>Pterygota</taxon>
        <taxon>Neoptera</taxon>
        <taxon>Endopterygota</taxon>
        <taxon>Coleoptera</taxon>
        <taxon>Polyphaga</taxon>
        <taxon>Staphyliniformia</taxon>
        <taxon>Silphidae</taxon>
        <taxon>Nicrophorinae</taxon>
        <taxon>Nicrophorus</taxon>
    </lineage>
</organism>